<dbReference type="GO" id="GO:0005829">
    <property type="term" value="C:cytosol"/>
    <property type="evidence" value="ECO:0007669"/>
    <property type="project" value="TreeGrafter"/>
</dbReference>
<organism evidence="6 7">
    <name type="scientific">Clostridium collagenovorans DSM 3089</name>
    <dbReference type="NCBI Taxonomy" id="1121306"/>
    <lineage>
        <taxon>Bacteria</taxon>
        <taxon>Bacillati</taxon>
        <taxon>Bacillota</taxon>
        <taxon>Clostridia</taxon>
        <taxon>Eubacteriales</taxon>
        <taxon>Clostridiaceae</taxon>
        <taxon>Clostridium</taxon>
    </lineage>
</organism>
<protein>
    <submittedName>
        <fullName evidence="6">Putative hydrolase</fullName>
    </submittedName>
</protein>
<evidence type="ECO:0000256" key="2">
    <source>
        <dbReference type="ARBA" id="ARBA00022801"/>
    </source>
</evidence>
<feature type="binding site" evidence="4">
    <location>
        <position position="75"/>
    </location>
    <ligand>
        <name>Zn(2+)</name>
        <dbReference type="ChEBI" id="CHEBI:29105"/>
        <label>1</label>
    </ligand>
</feature>
<evidence type="ECO:0000256" key="1">
    <source>
        <dbReference type="ARBA" id="ARBA00022723"/>
    </source>
</evidence>
<comment type="similarity">
    <text evidence="4">Belongs to the PHP family.</text>
</comment>
<dbReference type="STRING" id="1121306.SAMN02745196_01955"/>
<keyword evidence="1 4" id="KW-0479">Metal-binding</keyword>
<reference evidence="6 7" key="1">
    <citation type="submission" date="2016-11" db="EMBL/GenBank/DDBJ databases">
        <authorList>
            <person name="Jaros S."/>
            <person name="Januszkiewicz K."/>
            <person name="Wedrychowicz H."/>
        </authorList>
    </citation>
    <scope>NUCLEOTIDE SEQUENCE [LARGE SCALE GENOMIC DNA]</scope>
    <source>
        <strain evidence="6 7">DSM 3089</strain>
    </source>
</reference>
<dbReference type="GO" id="GO:0016791">
    <property type="term" value="F:phosphatase activity"/>
    <property type="evidence" value="ECO:0007669"/>
    <property type="project" value="UniProtKB-UniRule"/>
</dbReference>
<dbReference type="GO" id="GO:0008270">
    <property type="term" value="F:zinc ion binding"/>
    <property type="evidence" value="ECO:0007669"/>
    <property type="project" value="UniProtKB-UniRule"/>
</dbReference>
<evidence type="ECO:0000313" key="7">
    <source>
        <dbReference type="Proteomes" id="UP000184526"/>
    </source>
</evidence>
<accession>A0A1M5WYE7</accession>
<dbReference type="InterPro" id="IPR016195">
    <property type="entry name" value="Pol/histidinol_Pase-like"/>
</dbReference>
<dbReference type="HAMAP" id="MF_01561">
    <property type="entry name" value="YcdX_phosphat"/>
    <property type="match status" value="1"/>
</dbReference>
<evidence type="ECO:0000313" key="6">
    <source>
        <dbReference type="EMBL" id="SHH92530.1"/>
    </source>
</evidence>
<evidence type="ECO:0000256" key="3">
    <source>
        <dbReference type="ARBA" id="ARBA00022833"/>
    </source>
</evidence>
<dbReference type="RefSeq" id="WP_072831831.1">
    <property type="nucleotide sequence ID" value="NZ_FQXP01000006.1"/>
</dbReference>
<dbReference type="Gene3D" id="3.20.20.140">
    <property type="entry name" value="Metal-dependent hydrolases"/>
    <property type="match status" value="1"/>
</dbReference>
<dbReference type="InterPro" id="IPR023710">
    <property type="entry name" value="Phosphatase_YcdX_put"/>
</dbReference>
<dbReference type="NCBIfam" id="NF006702">
    <property type="entry name" value="PRK09248.1"/>
    <property type="match status" value="1"/>
</dbReference>
<dbReference type="SMART" id="SM00481">
    <property type="entry name" value="POLIIIAc"/>
    <property type="match status" value="1"/>
</dbReference>
<dbReference type="PANTHER" id="PTHR36928:SF1">
    <property type="entry name" value="PHOSPHATASE YCDX-RELATED"/>
    <property type="match status" value="1"/>
</dbReference>
<gene>
    <name evidence="6" type="ORF">SAMN02745196_01955</name>
</gene>
<dbReference type="InterPro" id="IPR050243">
    <property type="entry name" value="PHP_phosphatase"/>
</dbReference>
<evidence type="ECO:0000256" key="4">
    <source>
        <dbReference type="HAMAP-Rule" id="MF_01561"/>
    </source>
</evidence>
<comment type="cofactor">
    <cofactor evidence="4">
        <name>Zn(2+)</name>
        <dbReference type="ChEBI" id="CHEBI:29105"/>
    </cofactor>
    <text evidence="4">Binds 3 Zn(2+) ions per subunit.</text>
</comment>
<dbReference type="CDD" id="cd07437">
    <property type="entry name" value="PHP_HisPPase_Ycdx_like"/>
    <property type="match status" value="1"/>
</dbReference>
<feature type="domain" description="Polymerase/histidinol phosphatase N-terminal" evidence="5">
    <location>
        <begin position="6"/>
        <end position="80"/>
    </location>
</feature>
<feature type="binding site" evidence="4">
    <location>
        <position position="11"/>
    </location>
    <ligand>
        <name>Zn(2+)</name>
        <dbReference type="ChEBI" id="CHEBI:29105"/>
        <label>1</label>
    </ligand>
</feature>
<dbReference type="Proteomes" id="UP000184526">
    <property type="component" value="Unassembled WGS sequence"/>
</dbReference>
<feature type="binding site" evidence="4">
    <location>
        <position position="75"/>
    </location>
    <ligand>
        <name>Zn(2+)</name>
        <dbReference type="ChEBI" id="CHEBI:29105"/>
        <label>3</label>
    </ligand>
</feature>
<proteinExistence type="inferred from homology"/>
<keyword evidence="2 4" id="KW-0378">Hydrolase</keyword>
<feature type="binding site" evidence="4">
    <location>
        <position position="42"/>
    </location>
    <ligand>
        <name>Zn(2+)</name>
        <dbReference type="ChEBI" id="CHEBI:29105"/>
        <label>2</label>
    </ligand>
</feature>
<dbReference type="InterPro" id="IPR003141">
    <property type="entry name" value="Pol/His_phosphatase_N"/>
</dbReference>
<dbReference type="PANTHER" id="PTHR36928">
    <property type="entry name" value="PHOSPHATASE YCDX-RELATED"/>
    <property type="match status" value="1"/>
</dbReference>
<keyword evidence="3 4" id="KW-0862">Zinc</keyword>
<feature type="binding site" evidence="4">
    <location>
        <position position="133"/>
    </location>
    <ligand>
        <name>Zn(2+)</name>
        <dbReference type="ChEBI" id="CHEBI:29105"/>
        <label>3</label>
    </ligand>
</feature>
<feature type="binding site" evidence="4">
    <location>
        <position position="103"/>
    </location>
    <ligand>
        <name>Zn(2+)</name>
        <dbReference type="ChEBI" id="CHEBI:29105"/>
        <label>3</label>
    </ligand>
</feature>
<feature type="binding site" evidence="4">
    <location>
        <position position="194"/>
    </location>
    <ligand>
        <name>Zn(2+)</name>
        <dbReference type="ChEBI" id="CHEBI:29105"/>
        <label>1</label>
    </ligand>
</feature>
<evidence type="ECO:0000259" key="5">
    <source>
        <dbReference type="SMART" id="SM00481"/>
    </source>
</evidence>
<sequence length="254" mass="28762">MERFSVDLHTHSIVSGHAYNTLFENLDYCAKNDIRVLGSTEHGPSMPGAPHYYYFSNMRILPRVVNGVILLRGCEANIIDRDGNLDIQPWLQEGLDYVIASFHEPCIKPGNIDENTETILKVMENPYVDIIGHSGNPAFPIHLEEFVKKAKEKNKIIELNNSSFVTSRAGSEKNCIKIAKLCKEYGVRVVANSDAHYCGQIGKFDAVREVLKEIAMPEELIINTDYKEILRYLKAKGKLPELTILKHSVKFNKE</sequence>
<feature type="binding site" evidence="4">
    <location>
        <position position="196"/>
    </location>
    <ligand>
        <name>Zn(2+)</name>
        <dbReference type="ChEBI" id="CHEBI:29105"/>
        <label>2</label>
    </ligand>
</feature>
<feature type="binding site" evidence="4">
    <location>
        <position position="17"/>
    </location>
    <ligand>
        <name>Zn(2+)</name>
        <dbReference type="ChEBI" id="CHEBI:29105"/>
        <label>2</label>
    </ligand>
</feature>
<feature type="binding site" evidence="4">
    <location>
        <position position="9"/>
    </location>
    <ligand>
        <name>Zn(2+)</name>
        <dbReference type="ChEBI" id="CHEBI:29105"/>
        <label>1</label>
    </ligand>
</feature>
<dbReference type="AlphaFoldDB" id="A0A1M5WYE7"/>
<keyword evidence="7" id="KW-1185">Reference proteome</keyword>
<dbReference type="InterPro" id="IPR004013">
    <property type="entry name" value="PHP_dom"/>
</dbReference>
<dbReference type="EMBL" id="FQXP01000006">
    <property type="protein sequence ID" value="SHH92530.1"/>
    <property type="molecule type" value="Genomic_DNA"/>
</dbReference>
<dbReference type="SUPFAM" id="SSF89550">
    <property type="entry name" value="PHP domain-like"/>
    <property type="match status" value="1"/>
</dbReference>
<dbReference type="OrthoDB" id="9808747at2"/>
<dbReference type="Pfam" id="PF02811">
    <property type="entry name" value="PHP"/>
    <property type="match status" value="1"/>
</dbReference>
<name>A0A1M5WYE7_9CLOT</name>